<evidence type="ECO:0000313" key="1">
    <source>
        <dbReference type="EMBL" id="KAL0014040.1"/>
    </source>
</evidence>
<gene>
    <name evidence="1" type="ORF">SO802_001109</name>
</gene>
<accession>A0AAW2DTF6</accession>
<reference evidence="1 2" key="1">
    <citation type="submission" date="2024-01" db="EMBL/GenBank/DDBJ databases">
        <title>A telomere-to-telomere, gap-free genome of sweet tea (Lithocarpus litseifolius).</title>
        <authorList>
            <person name="Zhou J."/>
        </authorList>
    </citation>
    <scope>NUCLEOTIDE SEQUENCE [LARGE SCALE GENOMIC DNA]</scope>
    <source>
        <strain evidence="1">Zhou-2022a</strain>
        <tissue evidence="1">Leaf</tissue>
    </source>
</reference>
<dbReference type="Proteomes" id="UP001459277">
    <property type="component" value="Unassembled WGS sequence"/>
</dbReference>
<proteinExistence type="predicted"/>
<dbReference type="AlphaFoldDB" id="A0AAW2DTF6"/>
<evidence type="ECO:0000313" key="2">
    <source>
        <dbReference type="Proteomes" id="UP001459277"/>
    </source>
</evidence>
<dbReference type="EMBL" id="JAZDWU010000001">
    <property type="protein sequence ID" value="KAL0014040.1"/>
    <property type="molecule type" value="Genomic_DNA"/>
</dbReference>
<protein>
    <submittedName>
        <fullName evidence="1">Uncharacterized protein</fullName>
    </submittedName>
</protein>
<dbReference type="Gene3D" id="3.40.50.11060">
    <property type="entry name" value="GTPase HflX, N-terminal domain"/>
    <property type="match status" value="1"/>
</dbReference>
<sequence length="185" mass="21107">MKLITVILWNMYLWLVVLSFCRLQFASRIQAFLPTIAYSCYEWQRAWDKPILDCVDHIIEKINVHAHTEGKLQVELAALMYMETRLAREHGQDGCYTFGADGEAEVVNAQGGRPPELEEVFHLGVTIVTLYPLGLGLWEQGIRISHGCTHNPIEDISLHESKVWSYFSGASHCGIRIWDLHLSNP</sequence>
<dbReference type="InterPro" id="IPR042108">
    <property type="entry name" value="GTPase_HflX_N_sf"/>
</dbReference>
<keyword evidence="2" id="KW-1185">Reference proteome</keyword>
<comment type="caution">
    <text evidence="1">The sequence shown here is derived from an EMBL/GenBank/DDBJ whole genome shotgun (WGS) entry which is preliminary data.</text>
</comment>
<name>A0AAW2DTF6_9ROSI</name>
<organism evidence="1 2">
    <name type="scientific">Lithocarpus litseifolius</name>
    <dbReference type="NCBI Taxonomy" id="425828"/>
    <lineage>
        <taxon>Eukaryota</taxon>
        <taxon>Viridiplantae</taxon>
        <taxon>Streptophyta</taxon>
        <taxon>Embryophyta</taxon>
        <taxon>Tracheophyta</taxon>
        <taxon>Spermatophyta</taxon>
        <taxon>Magnoliopsida</taxon>
        <taxon>eudicotyledons</taxon>
        <taxon>Gunneridae</taxon>
        <taxon>Pentapetalae</taxon>
        <taxon>rosids</taxon>
        <taxon>fabids</taxon>
        <taxon>Fagales</taxon>
        <taxon>Fagaceae</taxon>
        <taxon>Lithocarpus</taxon>
    </lineage>
</organism>